<feature type="compositionally biased region" description="Polar residues" evidence="1">
    <location>
        <begin position="1"/>
        <end position="22"/>
    </location>
</feature>
<feature type="region of interest" description="Disordered" evidence="1">
    <location>
        <begin position="1"/>
        <end position="33"/>
    </location>
</feature>
<organism evidence="2 3">
    <name type="scientific">Colletotrichum sojae</name>
    <dbReference type="NCBI Taxonomy" id="2175907"/>
    <lineage>
        <taxon>Eukaryota</taxon>
        <taxon>Fungi</taxon>
        <taxon>Dikarya</taxon>
        <taxon>Ascomycota</taxon>
        <taxon>Pezizomycotina</taxon>
        <taxon>Sordariomycetes</taxon>
        <taxon>Hypocreomycetidae</taxon>
        <taxon>Glomerellales</taxon>
        <taxon>Glomerellaceae</taxon>
        <taxon>Colletotrichum</taxon>
        <taxon>Colletotrichum orchidearum species complex</taxon>
    </lineage>
</organism>
<evidence type="ECO:0000313" key="3">
    <source>
        <dbReference type="Proteomes" id="UP000652219"/>
    </source>
</evidence>
<comment type="caution">
    <text evidence="2">The sequence shown here is derived from an EMBL/GenBank/DDBJ whole genome shotgun (WGS) entry which is preliminary data.</text>
</comment>
<dbReference type="Proteomes" id="UP000652219">
    <property type="component" value="Unassembled WGS sequence"/>
</dbReference>
<protein>
    <submittedName>
        <fullName evidence="2">Uncharacterized protein</fullName>
    </submittedName>
</protein>
<sequence>MAPSGSSYAPLNPCIPTSKTQNPSPPLAQTFDNIRPDSLTSVSTLAYVFRAPDADTRLRYSGRAEGDVEDFGLSLLTANGNSFEWRAPVARGPWAVADHKKGPTADAPPHPRRPRPFPLAPRTVTWRGGDLRTYAETRPPLAYQPTGEARAPIPAS</sequence>
<dbReference type="EMBL" id="WIGN01000012">
    <property type="protein sequence ID" value="KAF6818916.1"/>
    <property type="molecule type" value="Genomic_DNA"/>
</dbReference>
<gene>
    <name evidence="2" type="ORF">CSOJ01_01573</name>
</gene>
<evidence type="ECO:0000256" key="1">
    <source>
        <dbReference type="SAM" id="MobiDB-lite"/>
    </source>
</evidence>
<evidence type="ECO:0000313" key="2">
    <source>
        <dbReference type="EMBL" id="KAF6818916.1"/>
    </source>
</evidence>
<proteinExistence type="predicted"/>
<reference evidence="2 3" key="1">
    <citation type="journal article" date="2020" name="Phytopathology">
        <title>Genome Sequence Resources of Colletotrichum truncatum, C. plurivorum, C. musicola, and C. sojae: Four Species Pathogenic to Soybean (Glycine max).</title>
        <authorList>
            <person name="Rogerio F."/>
            <person name="Boufleur T.R."/>
            <person name="Ciampi-Guillardi M."/>
            <person name="Sukno S.A."/>
            <person name="Thon M.R."/>
            <person name="Massola Junior N.S."/>
            <person name="Baroncelli R."/>
        </authorList>
    </citation>
    <scope>NUCLEOTIDE SEQUENCE [LARGE SCALE GENOMIC DNA]</scope>
    <source>
        <strain evidence="2 3">LFN0009</strain>
    </source>
</reference>
<name>A0A8H6JU72_9PEZI</name>
<accession>A0A8H6JU72</accession>
<feature type="region of interest" description="Disordered" evidence="1">
    <location>
        <begin position="96"/>
        <end position="156"/>
    </location>
</feature>
<dbReference type="AlphaFoldDB" id="A0A8H6JU72"/>
<keyword evidence="3" id="KW-1185">Reference proteome</keyword>